<accession>A0AAE3W9A7</accession>
<evidence type="ECO:0000256" key="1">
    <source>
        <dbReference type="SAM" id="MobiDB-lite"/>
    </source>
</evidence>
<dbReference type="EMBL" id="JANHAX010000001">
    <property type="protein sequence ID" value="MDQ2088736.1"/>
    <property type="molecule type" value="Genomic_DNA"/>
</dbReference>
<dbReference type="Pfam" id="PF19268">
    <property type="entry name" value="CIS_TMP"/>
    <property type="match status" value="1"/>
</dbReference>
<proteinExistence type="predicted"/>
<keyword evidence="3" id="KW-1185">Reference proteome</keyword>
<comment type="caution">
    <text evidence="2">The sequence shown here is derived from an EMBL/GenBank/DDBJ whole genome shotgun (WGS) entry which is preliminary data.</text>
</comment>
<protein>
    <submittedName>
        <fullName evidence="2">Contractile injection system tape measure protein</fullName>
    </submittedName>
</protein>
<gene>
    <name evidence="2" type="ORF">NO357_02325</name>
</gene>
<dbReference type="Proteomes" id="UP001226762">
    <property type="component" value="Unassembled WGS sequence"/>
</dbReference>
<reference evidence="2" key="1">
    <citation type="submission" date="2022-07" db="EMBL/GenBank/DDBJ databases">
        <authorList>
            <person name="Otstavnykh N."/>
            <person name="Isaeva M."/>
            <person name="Bystritskaya E."/>
        </authorList>
    </citation>
    <scope>NUCLEOTIDE SEQUENCE</scope>
    <source>
        <strain evidence="2">KCTC 52189</strain>
    </source>
</reference>
<dbReference type="InterPro" id="IPR045538">
    <property type="entry name" value="CIS_TMP"/>
</dbReference>
<organism evidence="2 3">
    <name type="scientific">Marimonas arenosa</name>
    <dbReference type="NCBI Taxonomy" id="1795305"/>
    <lineage>
        <taxon>Bacteria</taxon>
        <taxon>Pseudomonadati</taxon>
        <taxon>Pseudomonadota</taxon>
        <taxon>Alphaproteobacteria</taxon>
        <taxon>Rhodobacterales</taxon>
        <taxon>Paracoccaceae</taxon>
        <taxon>Marimonas</taxon>
    </lineage>
</organism>
<reference evidence="2" key="2">
    <citation type="submission" date="2023-02" db="EMBL/GenBank/DDBJ databases">
        <title>'Rhodoalgimonas zhirmunskyi' gen. nov., isolated from a red alga.</title>
        <authorList>
            <person name="Nedashkovskaya O.I."/>
            <person name="Otstavnykh N.Y."/>
            <person name="Bystritskaya E.P."/>
            <person name="Balabanova L.A."/>
            <person name="Isaeva M.P."/>
        </authorList>
    </citation>
    <scope>NUCLEOTIDE SEQUENCE</scope>
    <source>
        <strain evidence="2">KCTC 52189</strain>
    </source>
</reference>
<evidence type="ECO:0000313" key="2">
    <source>
        <dbReference type="EMBL" id="MDQ2088736.1"/>
    </source>
</evidence>
<evidence type="ECO:0000313" key="3">
    <source>
        <dbReference type="Proteomes" id="UP001226762"/>
    </source>
</evidence>
<dbReference type="RefSeq" id="WP_306734000.1">
    <property type="nucleotide sequence ID" value="NZ_JANHAX010000001.1"/>
</dbReference>
<feature type="compositionally biased region" description="Low complexity" evidence="1">
    <location>
        <begin position="315"/>
        <end position="338"/>
    </location>
</feature>
<dbReference type="AlphaFoldDB" id="A0AAE3W9A7"/>
<sequence>MHRILRQTLEVSTATEAGAREVQAVIGDLAKGRGAAALAEVFDRIGRDRVLRLDRLEIDLGIMAGEGWTEEFLARLRVAVQDGLQRCHDVAEPQEDAGNAEGPRARAAGARDLTAAETRAEALAAYLEIGRLPWWSEIDPALPDWFGIEFAALAPAAAAALAKNAARRGAAFSRLIRSMPAAELARLLPEARWRDEASQVLPELAAACARTANGASRDAMLRAVWHPGFAEKGPASTEALRLTVCRAIAEVAAMSNSAGAISAILREAAANLPRNWQQSLQDVAEAVSGQTGNSHSGPGADAGRAGNEKSAGTEGAPAAQPLQARAPGAATPPGTPPEAAVATLAAVGSPAPAQPGAGEAIAVEAAGLVLLHPFLPELFERARYASDGCLAEGEARHKAARLLGHVGLGDAEADEARLTLARLLAGVPEDEALLPDPPAAEAIAAAEAMLAAVLSHWAALRSASSDWLRAQFLERDGLLRTVDAGWSLQVETRAQDVLLAGLPWGFGTVVLPWMGAPIHVRWLD</sequence>
<name>A0AAE3W9A7_9RHOB</name>
<feature type="region of interest" description="Disordered" evidence="1">
    <location>
        <begin position="284"/>
        <end position="338"/>
    </location>
</feature>